<dbReference type="PATRIC" id="fig|1679444.3.peg.1029"/>
<dbReference type="Proteomes" id="UP000176204">
    <property type="component" value="Chromosome I"/>
</dbReference>
<evidence type="ECO:0008006" key="3">
    <source>
        <dbReference type="Google" id="ProtNLM"/>
    </source>
</evidence>
<sequence>MKPSAHIHIKRIYDPPAPEDGCRVLVDRLWPRGIAKANAPWDEWDKQTAPSTELRQWFNHDPAKWEEFRKRYIEELAQSPEAVRHLQSLAAQGPLTLLYAARDTEHNEAAVLKDYLLAHADSPCNQQEKQAP</sequence>
<dbReference type="PANTHER" id="PTHR36849">
    <property type="entry name" value="CYTOPLASMIC PROTEIN-RELATED"/>
    <property type="match status" value="1"/>
</dbReference>
<protein>
    <recommendedName>
        <fullName evidence="3">DUF488 domain-containing protein</fullName>
    </recommendedName>
</protein>
<dbReference type="KEGG" id="agl:PYTT_0663"/>
<evidence type="ECO:0000313" key="2">
    <source>
        <dbReference type="Proteomes" id="UP000176204"/>
    </source>
</evidence>
<organism evidence="1 2">
    <name type="scientific">Akkermansia glycaniphila</name>
    <dbReference type="NCBI Taxonomy" id="1679444"/>
    <lineage>
        <taxon>Bacteria</taxon>
        <taxon>Pseudomonadati</taxon>
        <taxon>Verrucomicrobiota</taxon>
        <taxon>Verrucomicrobiia</taxon>
        <taxon>Verrucomicrobiales</taxon>
        <taxon>Akkermansiaceae</taxon>
        <taxon>Akkermansia</taxon>
    </lineage>
</organism>
<dbReference type="STRING" id="1679444.PYTT_0663"/>
<proteinExistence type="predicted"/>
<dbReference type="Pfam" id="PF22752">
    <property type="entry name" value="DUF488-N3i"/>
    <property type="match status" value="1"/>
</dbReference>
<dbReference type="AlphaFoldDB" id="A0A1C7PBD7"/>
<reference evidence="2" key="1">
    <citation type="submission" date="2016-09" db="EMBL/GenBank/DDBJ databases">
        <authorList>
            <person name="Koehorst J."/>
        </authorList>
    </citation>
    <scope>NUCLEOTIDE SEQUENCE [LARGE SCALE GENOMIC DNA]</scope>
</reference>
<dbReference type="InterPro" id="IPR052552">
    <property type="entry name" value="YeaO-like"/>
</dbReference>
<name>A0A1C7PBD7_9BACT</name>
<dbReference type="EMBL" id="LT629973">
    <property type="protein sequence ID" value="SEH77642.1"/>
    <property type="molecule type" value="Genomic_DNA"/>
</dbReference>
<gene>
    <name evidence="1" type="ORF">PYTT_0663</name>
</gene>
<accession>A0A1C7PBD7</accession>
<keyword evidence="2" id="KW-1185">Reference proteome</keyword>
<dbReference type="PANTHER" id="PTHR36849:SF1">
    <property type="entry name" value="CYTOPLASMIC PROTEIN"/>
    <property type="match status" value="1"/>
</dbReference>
<dbReference type="RefSeq" id="WP_067776996.1">
    <property type="nucleotide sequence ID" value="NZ_LIGX01000032.1"/>
</dbReference>
<dbReference type="OrthoDB" id="9790745at2"/>
<evidence type="ECO:0000313" key="1">
    <source>
        <dbReference type="EMBL" id="SEH77642.1"/>
    </source>
</evidence>